<feature type="chain" id="PRO_5028826925" description="RHS repeat protein" evidence="1">
    <location>
        <begin position="24"/>
        <end position="271"/>
    </location>
</feature>
<evidence type="ECO:0000256" key="1">
    <source>
        <dbReference type="SAM" id="SignalP"/>
    </source>
</evidence>
<proteinExistence type="predicted"/>
<evidence type="ECO:0008006" key="4">
    <source>
        <dbReference type="Google" id="ProtNLM"/>
    </source>
</evidence>
<name>A0A7G7GDQ7_9BACT</name>
<dbReference type="Proteomes" id="UP000515237">
    <property type="component" value="Chromosome"/>
</dbReference>
<dbReference type="RefSeq" id="WP_185271782.1">
    <property type="nucleotide sequence ID" value="NZ_CP055156.1"/>
</dbReference>
<evidence type="ECO:0000313" key="2">
    <source>
        <dbReference type="EMBL" id="QNF35291.1"/>
    </source>
</evidence>
<reference evidence="2 3" key="1">
    <citation type="journal article" date="2018" name="Int. J. Syst. Evol. Microbiol.">
        <title>Adhaeribacter swui sp. nov., isolated from wet mud.</title>
        <authorList>
            <person name="Kim D.U."/>
            <person name="Kim K.W."/>
            <person name="Kang M.S."/>
            <person name="Kim J.Y."/>
            <person name="Jang J.H."/>
            <person name="Kim M.K."/>
        </authorList>
    </citation>
    <scope>NUCLEOTIDE SEQUENCE [LARGE SCALE GENOMIC DNA]</scope>
    <source>
        <strain evidence="2 3">KCTC 52873</strain>
    </source>
</reference>
<gene>
    <name evidence="2" type="ORF">HUW51_22170</name>
</gene>
<keyword evidence="1" id="KW-0732">Signal</keyword>
<keyword evidence="3" id="KW-1185">Reference proteome</keyword>
<accession>A0A7G7GDQ7</accession>
<feature type="signal peptide" evidence="1">
    <location>
        <begin position="1"/>
        <end position="23"/>
    </location>
</feature>
<sequence length="271" mass="30561">MNHPFFKLSGLTLIFVLFLAACTSDDDPSVPPGNETASFFLAKVIFAGHDTTIYEYDNQKRIAKAWLPANANTNSKYYKEFAYDAQGRLVKSTFKLLNGTTIGYNTLEYTNNRLTLVSSYSRPQGTGDFTHDFDNILEYNGANQVIKLITRKPGKPATAYRYTNYQYNPAGNVIKIMDYVNEESGPVNDYIAEYTYDDKNNPYFGVNLNGLGPSAFSPNNILNEKETYPLSGQVKNTTRTYTYNEAGFPVKETRTSNAHTFEIQNSYTVLK</sequence>
<dbReference type="Gene3D" id="2.180.10.10">
    <property type="entry name" value="RHS repeat-associated core"/>
    <property type="match status" value="1"/>
</dbReference>
<organism evidence="2 3">
    <name type="scientific">Adhaeribacter swui</name>
    <dbReference type="NCBI Taxonomy" id="2086471"/>
    <lineage>
        <taxon>Bacteria</taxon>
        <taxon>Pseudomonadati</taxon>
        <taxon>Bacteroidota</taxon>
        <taxon>Cytophagia</taxon>
        <taxon>Cytophagales</taxon>
        <taxon>Hymenobacteraceae</taxon>
        <taxon>Adhaeribacter</taxon>
    </lineage>
</organism>
<dbReference type="KEGG" id="aswu:HUW51_22170"/>
<dbReference type="AlphaFoldDB" id="A0A7G7GDQ7"/>
<dbReference type="PROSITE" id="PS51257">
    <property type="entry name" value="PROKAR_LIPOPROTEIN"/>
    <property type="match status" value="1"/>
</dbReference>
<evidence type="ECO:0000313" key="3">
    <source>
        <dbReference type="Proteomes" id="UP000515237"/>
    </source>
</evidence>
<dbReference type="EMBL" id="CP055156">
    <property type="protein sequence ID" value="QNF35291.1"/>
    <property type="molecule type" value="Genomic_DNA"/>
</dbReference>
<protein>
    <recommendedName>
        <fullName evidence="4">RHS repeat protein</fullName>
    </recommendedName>
</protein>